<dbReference type="Proteomes" id="UP000004995">
    <property type="component" value="Unassembled WGS sequence"/>
</dbReference>
<sequence length="223" mass="25014">MAGCEKRRDQGLEIRRRGRRFETRSSGRHPCRPRTANHSDAWRVGRGRLAVLRVSLSSCQGRERSMEPKEATNADMVAPAAGAKSGPPVPVDNAAAAPADRDAVLAKVEMDRKLSMIKAWEESEKSKAENKAQKKMSSIMSWENTKKAAVEAKLRTREEKLEKKKAEYAEKMRNQIAAIHKEAEEKRAAVEAMRHEAILKYEDMAAKHRSKGTTPAKKFLGCF</sequence>
<dbReference type="Pfam" id="PF03763">
    <property type="entry name" value="Remorin_C"/>
    <property type="match status" value="1"/>
</dbReference>
<protein>
    <recommendedName>
        <fullName evidence="4">Remorin C-terminal domain-containing protein</fullName>
    </recommendedName>
</protein>
<keyword evidence="2" id="KW-0175">Coiled coil</keyword>
<evidence type="ECO:0000259" key="4">
    <source>
        <dbReference type="Pfam" id="PF03763"/>
    </source>
</evidence>
<dbReference type="eggNOG" id="ENOG502RXGE">
    <property type="taxonomic scope" value="Eukaryota"/>
</dbReference>
<comment type="similarity">
    <text evidence="1">Belongs to the remorin family.</text>
</comment>
<name>K3YVJ1_SETIT</name>
<dbReference type="EnsemblPlants" id="KQL32203">
    <property type="protein sequence ID" value="KQL32203"/>
    <property type="gene ID" value="SETIT_018287mg"/>
</dbReference>
<organism evidence="5 6">
    <name type="scientific">Setaria italica</name>
    <name type="common">Foxtail millet</name>
    <name type="synonym">Panicum italicum</name>
    <dbReference type="NCBI Taxonomy" id="4555"/>
    <lineage>
        <taxon>Eukaryota</taxon>
        <taxon>Viridiplantae</taxon>
        <taxon>Streptophyta</taxon>
        <taxon>Embryophyta</taxon>
        <taxon>Tracheophyta</taxon>
        <taxon>Spermatophyta</taxon>
        <taxon>Magnoliopsida</taxon>
        <taxon>Liliopsida</taxon>
        <taxon>Poales</taxon>
        <taxon>Poaceae</taxon>
        <taxon>PACMAD clade</taxon>
        <taxon>Panicoideae</taxon>
        <taxon>Panicodae</taxon>
        <taxon>Paniceae</taxon>
        <taxon>Cenchrinae</taxon>
        <taxon>Setaria</taxon>
    </lineage>
</organism>
<feature type="compositionally biased region" description="Basic and acidic residues" evidence="3">
    <location>
        <begin position="1"/>
        <end position="25"/>
    </location>
</feature>
<evidence type="ECO:0000313" key="5">
    <source>
        <dbReference type="EnsemblPlants" id="KQL32203"/>
    </source>
</evidence>
<dbReference type="EMBL" id="AGNK02000610">
    <property type="status" value="NOT_ANNOTATED_CDS"/>
    <property type="molecule type" value="Genomic_DNA"/>
</dbReference>
<evidence type="ECO:0000256" key="2">
    <source>
        <dbReference type="SAM" id="Coils"/>
    </source>
</evidence>
<proteinExistence type="inferred from homology"/>
<feature type="region of interest" description="Disordered" evidence="3">
    <location>
        <begin position="1"/>
        <end position="40"/>
    </location>
</feature>
<dbReference type="PANTHER" id="PTHR31775:SF43">
    <property type="entry name" value="OS02G0824500 PROTEIN"/>
    <property type="match status" value="1"/>
</dbReference>
<dbReference type="PANTHER" id="PTHR31775">
    <property type="entry name" value="OS02G0117200 PROTEIN"/>
    <property type="match status" value="1"/>
</dbReference>
<reference evidence="5" key="2">
    <citation type="submission" date="2018-08" db="UniProtKB">
        <authorList>
            <consortium name="EnsemblPlants"/>
        </authorList>
    </citation>
    <scope>IDENTIFICATION</scope>
    <source>
        <strain evidence="5">Yugu1</strain>
    </source>
</reference>
<keyword evidence="6" id="KW-1185">Reference proteome</keyword>
<dbReference type="STRING" id="4555.K3YVJ1"/>
<reference evidence="6" key="1">
    <citation type="journal article" date="2012" name="Nat. Biotechnol.">
        <title>Reference genome sequence of the model plant Setaria.</title>
        <authorList>
            <person name="Bennetzen J.L."/>
            <person name="Schmutz J."/>
            <person name="Wang H."/>
            <person name="Percifield R."/>
            <person name="Hawkins J."/>
            <person name="Pontaroli A.C."/>
            <person name="Estep M."/>
            <person name="Feng L."/>
            <person name="Vaughn J.N."/>
            <person name="Grimwood J."/>
            <person name="Jenkins J."/>
            <person name="Barry K."/>
            <person name="Lindquist E."/>
            <person name="Hellsten U."/>
            <person name="Deshpande S."/>
            <person name="Wang X."/>
            <person name="Wu X."/>
            <person name="Mitros T."/>
            <person name="Triplett J."/>
            <person name="Yang X."/>
            <person name="Ye C.Y."/>
            <person name="Mauro-Herrera M."/>
            <person name="Wang L."/>
            <person name="Li P."/>
            <person name="Sharma M."/>
            <person name="Sharma R."/>
            <person name="Ronald P.C."/>
            <person name="Panaud O."/>
            <person name="Kellogg E.A."/>
            <person name="Brutnell T.P."/>
            <person name="Doust A.N."/>
            <person name="Tuskan G.A."/>
            <person name="Rokhsar D."/>
            <person name="Devos K.M."/>
        </authorList>
    </citation>
    <scope>NUCLEOTIDE SEQUENCE [LARGE SCALE GENOMIC DNA]</scope>
    <source>
        <strain evidence="6">cv. Yugu1</strain>
    </source>
</reference>
<dbReference type="HOGENOM" id="CLU_088771_0_1_1"/>
<dbReference type="OMA" id="CRPRTAN"/>
<dbReference type="InterPro" id="IPR005516">
    <property type="entry name" value="Remorin_C"/>
</dbReference>
<feature type="domain" description="Remorin C-terminal" evidence="4">
    <location>
        <begin position="113"/>
        <end position="217"/>
    </location>
</feature>
<feature type="coiled-coil region" evidence="2">
    <location>
        <begin position="147"/>
        <end position="196"/>
    </location>
</feature>
<dbReference type="Gramene" id="KQL32203">
    <property type="protein sequence ID" value="KQL32203"/>
    <property type="gene ID" value="SETIT_018287mg"/>
</dbReference>
<evidence type="ECO:0000313" key="6">
    <source>
        <dbReference type="Proteomes" id="UP000004995"/>
    </source>
</evidence>
<accession>K3YVJ1</accession>
<dbReference type="AlphaFoldDB" id="K3YVJ1"/>
<dbReference type="InParanoid" id="K3YVJ1"/>
<evidence type="ECO:0000256" key="1">
    <source>
        <dbReference type="ARBA" id="ARBA00005711"/>
    </source>
</evidence>
<evidence type="ECO:0000256" key="3">
    <source>
        <dbReference type="SAM" id="MobiDB-lite"/>
    </source>
</evidence>